<evidence type="ECO:0000256" key="1">
    <source>
        <dbReference type="ARBA" id="ARBA00004442"/>
    </source>
</evidence>
<dbReference type="Gene3D" id="2.40.170.20">
    <property type="entry name" value="TonB-dependent receptor, beta-barrel domain"/>
    <property type="match status" value="1"/>
</dbReference>
<dbReference type="PANTHER" id="PTHR40980">
    <property type="entry name" value="PLUG DOMAIN-CONTAINING PROTEIN"/>
    <property type="match status" value="1"/>
</dbReference>
<keyword evidence="2" id="KW-0472">Membrane</keyword>
<dbReference type="InterPro" id="IPR036942">
    <property type="entry name" value="Beta-barrel_TonB_sf"/>
</dbReference>
<accession>A0ABN8F533</accession>
<reference evidence="6" key="1">
    <citation type="submission" date="2021-12" db="EMBL/GenBank/DDBJ databases">
        <authorList>
            <person name="Rodrigo-Torres L."/>
            <person name="Arahal R. D."/>
            <person name="Lucena T."/>
        </authorList>
    </citation>
    <scope>NUCLEOTIDE SEQUENCE</scope>
    <source>
        <strain evidence="6">CECT 8419</strain>
    </source>
</reference>
<evidence type="ECO:0000313" key="7">
    <source>
        <dbReference type="Proteomes" id="UP000837803"/>
    </source>
</evidence>
<proteinExistence type="predicted"/>
<keyword evidence="7" id="KW-1185">Reference proteome</keyword>
<dbReference type="Pfam" id="PF14905">
    <property type="entry name" value="OMP_b-brl_3"/>
    <property type="match status" value="1"/>
</dbReference>
<comment type="subcellular location">
    <subcellularLocation>
        <location evidence="1">Cell outer membrane</location>
    </subcellularLocation>
</comment>
<dbReference type="SUPFAM" id="SSF49478">
    <property type="entry name" value="Cna protein B-type domain"/>
    <property type="match status" value="1"/>
</dbReference>
<evidence type="ECO:0000259" key="4">
    <source>
        <dbReference type="Pfam" id="PF07715"/>
    </source>
</evidence>
<evidence type="ECO:0000256" key="3">
    <source>
        <dbReference type="ARBA" id="ARBA00023237"/>
    </source>
</evidence>
<dbReference type="EMBL" id="CAKLPZ010000001">
    <property type="protein sequence ID" value="CAH0999573.1"/>
    <property type="molecule type" value="Genomic_DNA"/>
</dbReference>
<gene>
    <name evidence="6" type="ORF">LEM8419_00873</name>
</gene>
<feature type="domain" description="Outer membrane protein beta-barrel" evidence="5">
    <location>
        <begin position="402"/>
        <end position="809"/>
    </location>
</feature>
<dbReference type="Proteomes" id="UP000837803">
    <property type="component" value="Unassembled WGS sequence"/>
</dbReference>
<dbReference type="SUPFAM" id="SSF56935">
    <property type="entry name" value="Porins"/>
    <property type="match status" value="1"/>
</dbReference>
<dbReference type="InterPro" id="IPR041700">
    <property type="entry name" value="OMP_b-brl_3"/>
</dbReference>
<comment type="caution">
    <text evidence="6">The sequence shown here is derived from an EMBL/GenBank/DDBJ whole genome shotgun (WGS) entry which is preliminary data.</text>
</comment>
<dbReference type="Pfam" id="PF13620">
    <property type="entry name" value="CarboxypepD_reg"/>
    <property type="match status" value="1"/>
</dbReference>
<evidence type="ECO:0000313" key="6">
    <source>
        <dbReference type="EMBL" id="CAH0999573.1"/>
    </source>
</evidence>
<dbReference type="InterPro" id="IPR037066">
    <property type="entry name" value="Plug_dom_sf"/>
</dbReference>
<evidence type="ECO:0000256" key="2">
    <source>
        <dbReference type="ARBA" id="ARBA00023136"/>
    </source>
</evidence>
<dbReference type="InterPro" id="IPR012910">
    <property type="entry name" value="Plug_dom"/>
</dbReference>
<evidence type="ECO:0000259" key="5">
    <source>
        <dbReference type="Pfam" id="PF14905"/>
    </source>
</evidence>
<sequence length="833" mass="92105">MTAKGGVSRYSSGLTDTSMKHSLFTLALCLSFFSGYAIASPLPDRVAFSVVGQVQDAESEAVAFANVALYAASDSSLVKVETTDEAGLFRMQGVAGGSYRLVITYLGAPDLTRLLDIFQDLDLGVLRMAPASIELAEATVTAQRALVEVKPDRTVFNVEGTINAVGNDGLDLLRKAPGVNVDNNDNINVLGRSGVLVYVDGKRLPLSGTDLSNYLRNLTAEQIDRIDIITNPGAKYEAEGNAGIIDIRLKKSENEGANGTATSTFSQGRYSRLSSGLSGNYRNKRFNTFGSLNHYTSQFWNAFAFTGIQNGLRLRETNSFYTDNNTPSFRFGTDVFLSDKHTLGFLVNGRFSDIDATTRNQVIVYGSPTAVQPDSILRANNLADRDRNQQTYNLNYQYRMDEARSLTVDLDYGRFRNASLLDQPNRYFSPGGEALSETINFFDTPTDIDIYTAKADYEQPLAGGQFGTGLKVSRVATENAFLFYDILAGTQVLSTSRSNRFDYTENVYAAYLNYSGQLSEAVSYSLGVRSELTDATGDLRAFEEDLREPPVELNYLSFFPSAGITYQLDAEKGNSLSLNYGRRINRPDYNVLNPFRIQLSQLSYERGNPFLNPEIVDNIELGYTLAYRYNFKLGYSETANQITRLIGPDRDDPRASFISWDNLASQRVISFNVSAPVTVSPWWNLYVNASASHLDNQADYGDGVTIDLQAFTYNAFVQNTFKLPWGLTGEVSGYYSGPGVWGGVFEYQDNGSLNLGLQRKFLNDQLNVKLSANDILYTTGWRGRSEFAGLVSQGNGNWDSRRIGLSLTYTFGKQGIKSRERKSGLEEEAGRVN</sequence>
<name>A0ABN8F533_9BACT</name>
<evidence type="ECO:0008006" key="8">
    <source>
        <dbReference type="Google" id="ProtNLM"/>
    </source>
</evidence>
<protein>
    <recommendedName>
        <fullName evidence="8">TonB-dependent receptor</fullName>
    </recommendedName>
</protein>
<organism evidence="6 7">
    <name type="scientific">Neolewinella maritima</name>
    <dbReference type="NCBI Taxonomy" id="1383882"/>
    <lineage>
        <taxon>Bacteria</taxon>
        <taxon>Pseudomonadati</taxon>
        <taxon>Bacteroidota</taxon>
        <taxon>Saprospiria</taxon>
        <taxon>Saprospirales</taxon>
        <taxon>Lewinellaceae</taxon>
        <taxon>Neolewinella</taxon>
    </lineage>
</organism>
<dbReference type="Gene3D" id="2.170.130.10">
    <property type="entry name" value="TonB-dependent receptor, plug domain"/>
    <property type="match status" value="1"/>
</dbReference>
<dbReference type="Pfam" id="PF07715">
    <property type="entry name" value="Plug"/>
    <property type="match status" value="1"/>
</dbReference>
<feature type="domain" description="TonB-dependent receptor plug" evidence="4">
    <location>
        <begin position="168"/>
        <end position="243"/>
    </location>
</feature>
<keyword evidence="3" id="KW-0998">Cell outer membrane</keyword>
<dbReference type="PANTHER" id="PTHR40980:SF4">
    <property type="entry name" value="TONB-DEPENDENT RECEPTOR-LIKE BETA-BARREL DOMAIN-CONTAINING PROTEIN"/>
    <property type="match status" value="1"/>
</dbReference>